<reference evidence="2" key="1">
    <citation type="journal article" date="2019" name="Int. J. Syst. Evol. Microbiol.">
        <title>The Global Catalogue of Microorganisms (GCM) 10K type strain sequencing project: providing services to taxonomists for standard genome sequencing and annotation.</title>
        <authorList>
            <consortium name="The Broad Institute Genomics Platform"/>
            <consortium name="The Broad Institute Genome Sequencing Center for Infectious Disease"/>
            <person name="Wu L."/>
            <person name="Ma J."/>
        </authorList>
    </citation>
    <scope>NUCLEOTIDE SEQUENCE [LARGE SCALE GENOMIC DNA]</scope>
    <source>
        <strain evidence="2">CGMCC 1.3240</strain>
    </source>
</reference>
<dbReference type="RefSeq" id="WP_379192361.1">
    <property type="nucleotide sequence ID" value="NZ_JBHSOW010000130.1"/>
</dbReference>
<gene>
    <name evidence="1" type="ORF">ACFPYJ_31765</name>
</gene>
<protein>
    <submittedName>
        <fullName evidence="1">Uncharacterized protein</fullName>
    </submittedName>
</protein>
<keyword evidence="2" id="KW-1185">Reference proteome</keyword>
<proteinExistence type="predicted"/>
<evidence type="ECO:0000313" key="2">
    <source>
        <dbReference type="Proteomes" id="UP001596047"/>
    </source>
</evidence>
<accession>A0ABW0W980</accession>
<evidence type="ECO:0000313" key="1">
    <source>
        <dbReference type="EMBL" id="MFC5653619.1"/>
    </source>
</evidence>
<name>A0ABW0W980_9BACL</name>
<sequence length="66" mass="7689">MNGERQVTLTCCVDGLTDSYFLNMIQKPVEARFPHIRLEPLNEAIYFSFLIDKWKETGNCVRELHG</sequence>
<organism evidence="1 2">
    <name type="scientific">Paenibacillus solisilvae</name>
    <dbReference type="NCBI Taxonomy" id="2486751"/>
    <lineage>
        <taxon>Bacteria</taxon>
        <taxon>Bacillati</taxon>
        <taxon>Bacillota</taxon>
        <taxon>Bacilli</taxon>
        <taxon>Bacillales</taxon>
        <taxon>Paenibacillaceae</taxon>
        <taxon>Paenibacillus</taxon>
    </lineage>
</organism>
<comment type="caution">
    <text evidence="1">The sequence shown here is derived from an EMBL/GenBank/DDBJ whole genome shotgun (WGS) entry which is preliminary data.</text>
</comment>
<dbReference type="EMBL" id="JBHSOW010000130">
    <property type="protein sequence ID" value="MFC5653619.1"/>
    <property type="molecule type" value="Genomic_DNA"/>
</dbReference>
<dbReference type="Proteomes" id="UP001596047">
    <property type="component" value="Unassembled WGS sequence"/>
</dbReference>